<dbReference type="EMBL" id="MNCJ02000331">
    <property type="protein sequence ID" value="KAF5762066.1"/>
    <property type="molecule type" value="Genomic_DNA"/>
</dbReference>
<keyword evidence="3" id="KW-1185">Reference proteome</keyword>
<dbReference type="InParanoid" id="A0A251S2R1"/>
<name>A0A251S2R1_HELAN</name>
<protein>
    <submittedName>
        <fullName evidence="2">Uncharacterized protein</fullName>
    </submittedName>
</protein>
<reference evidence="2" key="2">
    <citation type="submission" date="2017-02" db="EMBL/GenBank/DDBJ databases">
        <title>Sunflower complete genome.</title>
        <authorList>
            <person name="Langlade N."/>
            <person name="Munos S."/>
        </authorList>
    </citation>
    <scope>NUCLEOTIDE SEQUENCE [LARGE SCALE GENOMIC DNA]</scope>
    <source>
        <tissue evidence="2">Leaves</tissue>
    </source>
</reference>
<evidence type="ECO:0000313" key="2">
    <source>
        <dbReference type="EMBL" id="OTF92987.1"/>
    </source>
</evidence>
<reference evidence="1" key="3">
    <citation type="submission" date="2020-06" db="EMBL/GenBank/DDBJ databases">
        <title>Helianthus annuus Genome sequencing and assembly Release 2.</title>
        <authorList>
            <person name="Gouzy J."/>
            <person name="Langlade N."/>
            <person name="Munos S."/>
        </authorList>
    </citation>
    <scope>NUCLEOTIDE SEQUENCE</scope>
    <source>
        <tissue evidence="1">Leaves</tissue>
    </source>
</reference>
<evidence type="ECO:0000313" key="3">
    <source>
        <dbReference type="Proteomes" id="UP000215914"/>
    </source>
</evidence>
<evidence type="ECO:0000313" key="1">
    <source>
        <dbReference type="EMBL" id="KAF5762066.1"/>
    </source>
</evidence>
<dbReference type="EMBL" id="CM007905">
    <property type="protein sequence ID" value="OTF92987.1"/>
    <property type="molecule type" value="Genomic_DNA"/>
</dbReference>
<dbReference type="AlphaFoldDB" id="A0A251S2R1"/>
<sequence>MYELCLAGLSGTSFQSITGSMFKSNSNELCLAGLSCCDFFKLGRPRVLECRFYLEKGYPSVFLTNFFVHL</sequence>
<organism evidence="2 3">
    <name type="scientific">Helianthus annuus</name>
    <name type="common">Common sunflower</name>
    <dbReference type="NCBI Taxonomy" id="4232"/>
    <lineage>
        <taxon>Eukaryota</taxon>
        <taxon>Viridiplantae</taxon>
        <taxon>Streptophyta</taxon>
        <taxon>Embryophyta</taxon>
        <taxon>Tracheophyta</taxon>
        <taxon>Spermatophyta</taxon>
        <taxon>Magnoliopsida</taxon>
        <taxon>eudicotyledons</taxon>
        <taxon>Gunneridae</taxon>
        <taxon>Pentapetalae</taxon>
        <taxon>asterids</taxon>
        <taxon>campanulids</taxon>
        <taxon>Asterales</taxon>
        <taxon>Asteraceae</taxon>
        <taxon>Asteroideae</taxon>
        <taxon>Heliantheae alliance</taxon>
        <taxon>Heliantheae</taxon>
        <taxon>Helianthus</taxon>
    </lineage>
</organism>
<dbReference type="Gramene" id="mRNA:HanXRQr2_Chr16g0772551">
    <property type="protein sequence ID" value="mRNA:HanXRQr2_Chr16g0772551"/>
    <property type="gene ID" value="HanXRQr2_Chr16g0772551"/>
</dbReference>
<reference evidence="1 3" key="1">
    <citation type="journal article" date="2017" name="Nature">
        <title>The sunflower genome provides insights into oil metabolism, flowering and Asterid evolution.</title>
        <authorList>
            <person name="Badouin H."/>
            <person name="Gouzy J."/>
            <person name="Grassa C.J."/>
            <person name="Murat F."/>
            <person name="Staton S.E."/>
            <person name="Cottret L."/>
            <person name="Lelandais-Briere C."/>
            <person name="Owens G.L."/>
            <person name="Carrere S."/>
            <person name="Mayjonade B."/>
            <person name="Legrand L."/>
            <person name="Gill N."/>
            <person name="Kane N.C."/>
            <person name="Bowers J.E."/>
            <person name="Hubner S."/>
            <person name="Bellec A."/>
            <person name="Berard A."/>
            <person name="Berges H."/>
            <person name="Blanchet N."/>
            <person name="Boniface M.C."/>
            <person name="Brunel D."/>
            <person name="Catrice O."/>
            <person name="Chaidir N."/>
            <person name="Claudel C."/>
            <person name="Donnadieu C."/>
            <person name="Faraut T."/>
            <person name="Fievet G."/>
            <person name="Helmstetter N."/>
            <person name="King M."/>
            <person name="Knapp S.J."/>
            <person name="Lai Z."/>
            <person name="Le Paslier M.C."/>
            <person name="Lippi Y."/>
            <person name="Lorenzon L."/>
            <person name="Mandel J.R."/>
            <person name="Marage G."/>
            <person name="Marchand G."/>
            <person name="Marquand E."/>
            <person name="Bret-Mestries E."/>
            <person name="Morien E."/>
            <person name="Nambeesan S."/>
            <person name="Nguyen T."/>
            <person name="Pegot-Espagnet P."/>
            <person name="Pouilly N."/>
            <person name="Raftis F."/>
            <person name="Sallet E."/>
            <person name="Schiex T."/>
            <person name="Thomas J."/>
            <person name="Vandecasteele C."/>
            <person name="Vares D."/>
            <person name="Vear F."/>
            <person name="Vautrin S."/>
            <person name="Crespi M."/>
            <person name="Mangin B."/>
            <person name="Burke J.M."/>
            <person name="Salse J."/>
            <person name="Munos S."/>
            <person name="Vincourt P."/>
            <person name="Rieseberg L.H."/>
            <person name="Langlade N.B."/>
        </authorList>
    </citation>
    <scope>NUCLEOTIDE SEQUENCE [LARGE SCALE GENOMIC DNA]</scope>
    <source>
        <strain evidence="3">cv. SF193</strain>
        <tissue evidence="1">Leaves</tissue>
    </source>
</reference>
<dbReference type="Proteomes" id="UP000215914">
    <property type="component" value="Chromosome 16"/>
</dbReference>
<proteinExistence type="predicted"/>
<accession>A0A251S2R1</accession>
<gene>
    <name evidence="2" type="ORF">HannXRQ_Chr16g0527971</name>
    <name evidence="1" type="ORF">HanXRQr2_Chr16g0772551</name>
</gene>